<dbReference type="AlphaFoldDB" id="A0A138ZYH2"/>
<dbReference type="EMBL" id="KQ965858">
    <property type="protein sequence ID" value="KXS09544.1"/>
    <property type="molecule type" value="Genomic_DNA"/>
</dbReference>
<protein>
    <submittedName>
        <fullName evidence="1">Uncharacterized protein</fullName>
    </submittedName>
</protein>
<dbReference type="Proteomes" id="UP000070544">
    <property type="component" value="Unassembled WGS sequence"/>
</dbReference>
<organism evidence="1 2">
    <name type="scientific">Gonapodya prolifera (strain JEL478)</name>
    <name type="common">Monoblepharis prolifera</name>
    <dbReference type="NCBI Taxonomy" id="1344416"/>
    <lineage>
        <taxon>Eukaryota</taxon>
        <taxon>Fungi</taxon>
        <taxon>Fungi incertae sedis</taxon>
        <taxon>Chytridiomycota</taxon>
        <taxon>Chytridiomycota incertae sedis</taxon>
        <taxon>Monoblepharidomycetes</taxon>
        <taxon>Monoblepharidales</taxon>
        <taxon>Gonapodyaceae</taxon>
        <taxon>Gonapodya</taxon>
    </lineage>
</organism>
<keyword evidence="2" id="KW-1185">Reference proteome</keyword>
<name>A0A138ZYH2_GONPJ</name>
<accession>A0A138ZYH2</accession>
<feature type="non-terminal residue" evidence="1">
    <location>
        <position position="215"/>
    </location>
</feature>
<gene>
    <name evidence="1" type="ORF">M427DRAFT_49363</name>
</gene>
<evidence type="ECO:0000313" key="1">
    <source>
        <dbReference type="EMBL" id="KXS09544.1"/>
    </source>
</evidence>
<proteinExistence type="predicted"/>
<sequence>MKLQQAFSRDLTTDLFALPLPVPLPEHIQEWNQVERADALHASRDIQAIESNCKDFTHSLFYTGVSRNVGRQERMLADMKSHTSQDCVVNFLKVVQDVLSEDNNNGRMDEAWSSIGSNEEPGLSSPDDFESALVTMTVTTLLYVKIPSWCKKWPELVGLYRNSLKFWVPLVTELQILSAALKCKVVPNDVAQGVLVVHGLEYSSLGVGVAGEQFL</sequence>
<reference evidence="1 2" key="1">
    <citation type="journal article" date="2015" name="Genome Biol. Evol.">
        <title>Phylogenomic analyses indicate that early fungi evolved digesting cell walls of algal ancestors of land plants.</title>
        <authorList>
            <person name="Chang Y."/>
            <person name="Wang S."/>
            <person name="Sekimoto S."/>
            <person name="Aerts A.L."/>
            <person name="Choi C."/>
            <person name="Clum A."/>
            <person name="LaButti K.M."/>
            <person name="Lindquist E.A."/>
            <person name="Yee Ngan C."/>
            <person name="Ohm R.A."/>
            <person name="Salamov A.A."/>
            <person name="Grigoriev I.V."/>
            <person name="Spatafora J.W."/>
            <person name="Berbee M.L."/>
        </authorList>
    </citation>
    <scope>NUCLEOTIDE SEQUENCE [LARGE SCALE GENOMIC DNA]</scope>
    <source>
        <strain evidence="1 2">JEL478</strain>
    </source>
</reference>
<evidence type="ECO:0000313" key="2">
    <source>
        <dbReference type="Proteomes" id="UP000070544"/>
    </source>
</evidence>